<comment type="caution">
    <text evidence="2">The sequence shown here is derived from an EMBL/GenBank/DDBJ whole genome shotgun (WGS) entry which is preliminary data.</text>
</comment>
<dbReference type="AlphaFoldDB" id="A0A073B1J1"/>
<proteinExistence type="predicted"/>
<keyword evidence="3" id="KW-1185">Reference proteome</keyword>
<accession>A0A073B1J1</accession>
<evidence type="ECO:0000313" key="2">
    <source>
        <dbReference type="EMBL" id="KEI45431.1"/>
    </source>
</evidence>
<feature type="transmembrane region" description="Helical" evidence="1">
    <location>
        <begin position="12"/>
        <end position="37"/>
    </location>
</feature>
<dbReference type="EMBL" id="JNVU01000012">
    <property type="protein sequence ID" value="KEI45431.1"/>
    <property type="molecule type" value="Genomic_DNA"/>
</dbReference>
<keyword evidence="1" id="KW-1133">Transmembrane helix</keyword>
<evidence type="ECO:0000313" key="3">
    <source>
        <dbReference type="Proteomes" id="UP000031419"/>
    </source>
</evidence>
<gene>
    <name evidence="2" type="ORF">GU90_03030</name>
</gene>
<protein>
    <submittedName>
        <fullName evidence="2">Uncharacterized protein</fullName>
    </submittedName>
</protein>
<dbReference type="Proteomes" id="UP000031419">
    <property type="component" value="Unassembled WGS sequence"/>
</dbReference>
<evidence type="ECO:0000256" key="1">
    <source>
        <dbReference type="SAM" id="Phobius"/>
    </source>
</evidence>
<reference evidence="2 3" key="1">
    <citation type="submission" date="2014-06" db="EMBL/GenBank/DDBJ databases">
        <title>Saccharopolyspora rectivirgula DSM-43113 Genome sequencing.</title>
        <authorList>
            <person name="Barrera C."/>
            <person name="Millon L."/>
            <person name="Rognon B."/>
            <person name="Zaugg C."/>
            <person name="Monod M."/>
        </authorList>
    </citation>
    <scope>NUCLEOTIDE SEQUENCE [LARGE SCALE GENOMIC DNA]</scope>
    <source>
        <strain evidence="2 3">DSM 43113</strain>
    </source>
</reference>
<keyword evidence="1" id="KW-0472">Membrane</keyword>
<keyword evidence="1" id="KW-0812">Transmembrane</keyword>
<organism evidence="2 3">
    <name type="scientific">Saccharopolyspora rectivirgula</name>
    <dbReference type="NCBI Taxonomy" id="28042"/>
    <lineage>
        <taxon>Bacteria</taxon>
        <taxon>Bacillati</taxon>
        <taxon>Actinomycetota</taxon>
        <taxon>Actinomycetes</taxon>
        <taxon>Pseudonocardiales</taxon>
        <taxon>Pseudonocardiaceae</taxon>
        <taxon>Saccharopolyspora</taxon>
    </lineage>
</organism>
<name>A0A073B1J1_9PSEU</name>
<sequence length="168" mass="17908">MPAPQPPKRKRTGLVIGIVAGALAVLLGVAVTLVVVLQPKEVQVGDCIDVFDEQASRVERVKCGSAESDYDVVGILGYEAEDCPGSFSVVNDGKTYCVLLDVEVGDCLSTYVEDELPIKLDCSDPKTEDQVTKVEPNGDPEAVCAEGEGWYSAETPPRTVCFGDKQNA</sequence>